<name>A0A9P8CVB8_MORAP</name>
<feature type="region of interest" description="Disordered" evidence="12">
    <location>
        <begin position="1818"/>
        <end position="1907"/>
    </location>
</feature>
<feature type="compositionally biased region" description="Polar residues" evidence="12">
    <location>
        <begin position="296"/>
        <end position="327"/>
    </location>
</feature>
<feature type="region of interest" description="Disordered" evidence="12">
    <location>
        <begin position="1"/>
        <end position="74"/>
    </location>
</feature>
<evidence type="ECO:0000256" key="3">
    <source>
        <dbReference type="ARBA" id="ARBA00022448"/>
    </source>
</evidence>
<feature type="compositionally biased region" description="Pro residues" evidence="12">
    <location>
        <begin position="1"/>
        <end position="14"/>
    </location>
</feature>
<keyword evidence="3" id="KW-0813">Transport</keyword>
<comment type="similarity">
    <text evidence="2">Belongs to the peptidase C54 family.</text>
</comment>
<keyword evidence="7" id="KW-0788">Thiol protease</keyword>
<feature type="compositionally biased region" description="Low complexity" evidence="12">
    <location>
        <begin position="1025"/>
        <end position="1055"/>
    </location>
</feature>
<organism evidence="14 15">
    <name type="scientific">Mortierella alpina</name>
    <name type="common">Oleaginous fungus</name>
    <name type="synonym">Mortierella renispora</name>
    <dbReference type="NCBI Taxonomy" id="64518"/>
    <lineage>
        <taxon>Eukaryota</taxon>
        <taxon>Fungi</taxon>
        <taxon>Fungi incertae sedis</taxon>
        <taxon>Mucoromycota</taxon>
        <taxon>Mortierellomycotina</taxon>
        <taxon>Mortierellomycetes</taxon>
        <taxon>Mortierellales</taxon>
        <taxon>Mortierellaceae</taxon>
        <taxon>Mortierella</taxon>
    </lineage>
</organism>
<dbReference type="GO" id="GO:0000423">
    <property type="term" value="P:mitophagy"/>
    <property type="evidence" value="ECO:0007669"/>
    <property type="project" value="TreeGrafter"/>
</dbReference>
<dbReference type="SUPFAM" id="SSF54001">
    <property type="entry name" value="Cysteine proteinases"/>
    <property type="match status" value="1"/>
</dbReference>
<dbReference type="InterPro" id="IPR005078">
    <property type="entry name" value="Peptidase_C54"/>
</dbReference>
<keyword evidence="8" id="KW-0653">Protein transport</keyword>
<dbReference type="GO" id="GO:0016485">
    <property type="term" value="P:protein processing"/>
    <property type="evidence" value="ECO:0007669"/>
    <property type="project" value="TreeGrafter"/>
</dbReference>
<proteinExistence type="inferred from homology"/>
<dbReference type="Proteomes" id="UP000717515">
    <property type="component" value="Unassembled WGS sequence"/>
</dbReference>
<evidence type="ECO:0000256" key="6">
    <source>
        <dbReference type="ARBA" id="ARBA00022801"/>
    </source>
</evidence>
<evidence type="ECO:0000256" key="8">
    <source>
        <dbReference type="ARBA" id="ARBA00022927"/>
    </source>
</evidence>
<dbReference type="InterPro" id="IPR046792">
    <property type="entry name" value="Peptidase_C54_cat"/>
</dbReference>
<comment type="catalytic activity">
    <reaction evidence="10">
        <text>[protein]-C-terminal L-amino acid-glycyl-phosphatidylethanolamide + H2O = [protein]-C-terminal L-amino acid-glycine + a 1,2-diacyl-sn-glycero-3-phosphoethanolamine</text>
        <dbReference type="Rhea" id="RHEA:67548"/>
        <dbReference type="Rhea" id="RHEA-COMP:17323"/>
        <dbReference type="Rhea" id="RHEA-COMP:17324"/>
        <dbReference type="ChEBI" id="CHEBI:15377"/>
        <dbReference type="ChEBI" id="CHEBI:64612"/>
        <dbReference type="ChEBI" id="CHEBI:172940"/>
        <dbReference type="ChEBI" id="CHEBI:172941"/>
    </reaction>
    <physiologicalReaction direction="left-to-right" evidence="10">
        <dbReference type="Rhea" id="RHEA:67549"/>
    </physiologicalReaction>
</comment>
<dbReference type="InterPro" id="IPR038765">
    <property type="entry name" value="Papain-like_cys_pep_sf"/>
</dbReference>
<comment type="subcellular location">
    <subcellularLocation>
        <location evidence="1">Cytoplasm</location>
    </subcellularLocation>
</comment>
<feature type="region of interest" description="Disordered" evidence="12">
    <location>
        <begin position="600"/>
        <end position="624"/>
    </location>
</feature>
<evidence type="ECO:0000256" key="11">
    <source>
        <dbReference type="ARBA" id="ARBA00030240"/>
    </source>
</evidence>
<dbReference type="Pfam" id="PF03416">
    <property type="entry name" value="Peptidase_C54"/>
    <property type="match status" value="1"/>
</dbReference>
<feature type="region of interest" description="Disordered" evidence="12">
    <location>
        <begin position="657"/>
        <end position="698"/>
    </location>
</feature>
<evidence type="ECO:0000256" key="9">
    <source>
        <dbReference type="ARBA" id="ARBA00023006"/>
    </source>
</evidence>
<feature type="region of interest" description="Disordered" evidence="12">
    <location>
        <begin position="720"/>
        <end position="791"/>
    </location>
</feature>
<feature type="domain" description="Peptidase C54 catalytic" evidence="13">
    <location>
        <begin position="1480"/>
        <end position="1759"/>
    </location>
</feature>
<feature type="compositionally biased region" description="Polar residues" evidence="12">
    <location>
        <begin position="657"/>
        <end position="668"/>
    </location>
</feature>
<dbReference type="GO" id="GO:0005737">
    <property type="term" value="C:cytoplasm"/>
    <property type="evidence" value="ECO:0007669"/>
    <property type="project" value="UniProtKB-SubCell"/>
</dbReference>
<evidence type="ECO:0000259" key="13">
    <source>
        <dbReference type="Pfam" id="PF03416"/>
    </source>
</evidence>
<feature type="region of interest" description="Disordered" evidence="12">
    <location>
        <begin position="1407"/>
        <end position="1427"/>
    </location>
</feature>
<feature type="compositionally biased region" description="Low complexity" evidence="12">
    <location>
        <begin position="1090"/>
        <end position="1100"/>
    </location>
</feature>
<feature type="region of interest" description="Disordered" evidence="12">
    <location>
        <begin position="1329"/>
        <end position="1392"/>
    </location>
</feature>
<feature type="region of interest" description="Disordered" evidence="12">
    <location>
        <begin position="975"/>
        <end position="1159"/>
    </location>
</feature>
<feature type="region of interest" description="Disordered" evidence="12">
    <location>
        <begin position="339"/>
        <end position="386"/>
    </location>
</feature>
<dbReference type="PANTHER" id="PTHR22624">
    <property type="entry name" value="CYSTEINE PROTEASE ATG4"/>
    <property type="match status" value="1"/>
</dbReference>
<keyword evidence="4" id="KW-0963">Cytoplasm</keyword>
<evidence type="ECO:0000256" key="2">
    <source>
        <dbReference type="ARBA" id="ARBA00010958"/>
    </source>
</evidence>
<keyword evidence="6" id="KW-0378">Hydrolase</keyword>
<feature type="compositionally biased region" description="Polar residues" evidence="12">
    <location>
        <begin position="346"/>
        <end position="359"/>
    </location>
</feature>
<dbReference type="EMBL" id="JAIFTL010000374">
    <property type="protein sequence ID" value="KAG9319806.1"/>
    <property type="molecule type" value="Genomic_DNA"/>
</dbReference>
<evidence type="ECO:0000256" key="5">
    <source>
        <dbReference type="ARBA" id="ARBA00022670"/>
    </source>
</evidence>
<feature type="compositionally biased region" description="Polar residues" evidence="12">
    <location>
        <begin position="1897"/>
        <end position="1907"/>
    </location>
</feature>
<gene>
    <name evidence="14" type="ORF">KVV02_004467</name>
</gene>
<keyword evidence="5" id="KW-0645">Protease</keyword>
<dbReference type="GO" id="GO:0000045">
    <property type="term" value="P:autophagosome assembly"/>
    <property type="evidence" value="ECO:0007669"/>
    <property type="project" value="TreeGrafter"/>
</dbReference>
<feature type="compositionally biased region" description="Low complexity" evidence="12">
    <location>
        <begin position="1356"/>
        <end position="1386"/>
    </location>
</feature>
<feature type="compositionally biased region" description="Low complexity" evidence="12">
    <location>
        <begin position="743"/>
        <end position="758"/>
    </location>
</feature>
<feature type="compositionally biased region" description="Basic and acidic residues" evidence="12">
    <location>
        <begin position="1122"/>
        <end position="1138"/>
    </location>
</feature>
<feature type="region of interest" description="Disordered" evidence="12">
    <location>
        <begin position="807"/>
        <end position="936"/>
    </location>
</feature>
<evidence type="ECO:0000256" key="4">
    <source>
        <dbReference type="ARBA" id="ARBA00022490"/>
    </source>
</evidence>
<evidence type="ECO:0000313" key="14">
    <source>
        <dbReference type="EMBL" id="KAG9319806.1"/>
    </source>
</evidence>
<keyword evidence="9" id="KW-0072">Autophagy</keyword>
<feature type="compositionally biased region" description="Polar residues" evidence="12">
    <location>
        <begin position="1000"/>
        <end position="1014"/>
    </location>
</feature>
<dbReference type="GO" id="GO:0004197">
    <property type="term" value="F:cysteine-type endopeptidase activity"/>
    <property type="evidence" value="ECO:0007669"/>
    <property type="project" value="TreeGrafter"/>
</dbReference>
<evidence type="ECO:0000256" key="10">
    <source>
        <dbReference type="ARBA" id="ARBA00029362"/>
    </source>
</evidence>
<accession>A0A9P8CVB8</accession>
<comment type="caution">
    <text evidence="14">The sequence shown here is derived from an EMBL/GenBank/DDBJ whole genome shotgun (WGS) entry which is preliminary data.</text>
</comment>
<sequence>MHSITPSPPAPPPLHLDTRPSFARSRSQQTLLDPARPFNTIGPTARPRDGLSSEEAASLRPPASMPNAGQKMSATVKGLTTSTLATMPKLHHSSEDMSIWMALYLQQAIHTRQDNQGPLDLATTPAETTGKEIPGTVKMRQVLTKTILNDDSDDPHHRPQLHFERLPIRVQTSAAALSPHGRPFSIVFFFTVESAPATLWYLESAFTQSRTVHERMEPMGTFQPNNSDDPDSFYIYETHAFNIVQPTHEDTMLDIRVQSPTGTIYAEFSYTFVKDPKRNRTASSASSPTSTPSSPRIQRQASQSNDYTFDTPTSANQWHSEPQFFDSSSPLLQEFNREKRIDSQELDSSSPVDLSTGNERLNEARSTEEPGPDARSTQSTATSAPIVCVSDTQPSIPTLVRSHLEDDSGDEEDTEELFVESYTEEPDAGEHFMQATSEFFSKMGYWLYNSRVVQYIARDDRSRTKAVFQNDDIWILGVCYSFDDQESSIALPDGPRSRKSSTTHLHAADIRIANAAHGLPPVQGQGSYVGQELSPSLDHQKPYITSPARSMVESETLSGCSIQTAQKPGSDQTRILSKEELREQKHREKELAKAKKLARAKERELEREQARAQEKAKAKEKARLKEREKLQKFKAKISHPKFDEKNLRDGLLDLQAAHNSDSKGNNHTLEPDNKLSRSLHGHHQEDTSTVGLGLLPDSSESNQSVIRRIRSISLLQKVPGATDLRSHKKQDQNTSAMDRTHQSRSQSISNTSSISQKSAGTSSTVSNDGSIKGFSASSPNPDSAKGSLSVQEALTVGPKTTVLSRISNLNASQKRLPDLPTLDDMPDIPDYRHYEDGSSLSVNNKDHYDTPSSPTHDRKHSTDDTPTSVTSSPRSGRRRMTVSGIFSKDSKPESMGNMTALKALVSGSKISSSKSRQDDEAPSTKQGPLSWGSLGSSAHRISFLPQSSKDAAKGGVTKNVQHWLERRLSSHNLHQHVFVASTDEPVPPVKDMGLSPPGSPLQSTSPRPEQTSPHQGKARSRKKSSIFSSASSSSTHSSPKSALKSSSPHSPSLSTMPTMPDALAWQAQSSDAGSAGKLNTSKSLPTLQQVDSSVVVVEDSPLTSSPLRGSPLEPSPWMPSQDYRHHQQESSTNRKDSTLDNSSFRDLVILPPLPPESPSEAYVLLDPLAVQERGPEDSLLVSMPVEGADTPMHMSSLESKEDAAIEQTSVQSQSGSTLDQLAAFSEEEKAKDAGLSDFRSDWEALWPSKEAEQNASKDTSQFVHVKEVKPRPLSTSLKPDQLSVEERERIRKIGSAYVKVRDPKLDIVAPQPKVPVSFPDVTFGHSTLIDIPRTTSPDGSLGPLESGTTPTKKQRLLQLPSALLTSLPRPTSPSSPGASLSKSWKSITPRSLSPRHTVPLVSSLTTTTTTITSTSRPVNGQPTHTEPAGAFTEVESKARSFTAGRSDVGIEATAAGTYLMPVKQSERPKLSPNQTTLLRFMLDFQSRLWFTYRKDMARIEPSYYTSDAGWGCMMRTGQSLLAQAFIQLELGRDWRIRPAPSGESAQRYRTLLGWFADEPERYYSIHNIAKSGLALDKRIGEWFGPSTVAHALRRLSQRHVDCPLTVMVPMDNTVYVAEIMNLALNGSGQPESKPLTQDGMETDPWKPVVLLMPARYGLEKITERYFNNLKTLFKLPQFLGIAGGRPGRSLYFVACQGNELFYFDPHFVKPRATQDELKQCPSASYHCGVVRTMDILEMDPSMMLGFLIRSQDDLADLTTRLKQDMEKSYPLLTIQGDIPPSTAKATSTLQAPSQTTFQGDALVLPGAPDSGVQRVEIQPPGSAGSIPLSTERQFQEGTVDEYLPPAPRSKKDMKRITKALKREKPSGRTVESKSSALYDPYQHRYASNEGDKHDTLSIRSLDSDTSL</sequence>
<reference evidence="14" key="1">
    <citation type="submission" date="2021-07" db="EMBL/GenBank/DDBJ databases">
        <title>Draft genome of Mortierella alpina, strain LL118, isolated from an aspen leaf litter sample.</title>
        <authorList>
            <person name="Yang S."/>
            <person name="Vinatzer B.A."/>
        </authorList>
    </citation>
    <scope>NUCLEOTIDE SEQUENCE</scope>
    <source>
        <strain evidence="14">LL118</strain>
    </source>
</reference>
<dbReference type="GO" id="GO:0019786">
    <property type="term" value="F:protein-phosphatidylethanolamide deconjugating activity"/>
    <property type="evidence" value="ECO:0007669"/>
    <property type="project" value="InterPro"/>
</dbReference>
<dbReference type="PANTHER" id="PTHR22624:SF49">
    <property type="entry name" value="CYSTEINE PROTEASE"/>
    <property type="match status" value="1"/>
</dbReference>
<feature type="compositionally biased region" description="Polar residues" evidence="12">
    <location>
        <begin position="1827"/>
        <end position="1836"/>
    </location>
</feature>
<evidence type="ECO:0000256" key="12">
    <source>
        <dbReference type="SAM" id="MobiDB-lite"/>
    </source>
</evidence>
<evidence type="ECO:0000256" key="1">
    <source>
        <dbReference type="ARBA" id="ARBA00004496"/>
    </source>
</evidence>
<feature type="compositionally biased region" description="Low complexity" evidence="12">
    <location>
        <begin position="281"/>
        <end position="295"/>
    </location>
</feature>
<feature type="compositionally biased region" description="Polar residues" evidence="12">
    <location>
        <begin position="759"/>
        <end position="791"/>
    </location>
</feature>
<feature type="compositionally biased region" description="Low complexity" evidence="12">
    <location>
        <begin position="864"/>
        <end position="874"/>
    </location>
</feature>
<dbReference type="GO" id="GO:0015031">
    <property type="term" value="P:protein transport"/>
    <property type="evidence" value="ECO:0007669"/>
    <property type="project" value="UniProtKB-KW"/>
</dbReference>
<feature type="compositionally biased region" description="Polar residues" evidence="12">
    <location>
        <begin position="1066"/>
        <end position="1089"/>
    </location>
</feature>
<dbReference type="GO" id="GO:0035973">
    <property type="term" value="P:aggrephagy"/>
    <property type="evidence" value="ECO:0007669"/>
    <property type="project" value="TreeGrafter"/>
</dbReference>
<evidence type="ECO:0000256" key="7">
    <source>
        <dbReference type="ARBA" id="ARBA00022807"/>
    </source>
</evidence>
<dbReference type="GO" id="GO:0034727">
    <property type="term" value="P:piecemeal microautophagy of the nucleus"/>
    <property type="evidence" value="ECO:0007669"/>
    <property type="project" value="TreeGrafter"/>
</dbReference>
<feature type="region of interest" description="Disordered" evidence="12">
    <location>
        <begin position="277"/>
        <end position="327"/>
    </location>
</feature>
<protein>
    <recommendedName>
        <fullName evidence="11">Autophagy-related protein 4</fullName>
    </recommendedName>
</protein>
<evidence type="ECO:0000313" key="15">
    <source>
        <dbReference type="Proteomes" id="UP000717515"/>
    </source>
</evidence>